<evidence type="ECO:0000313" key="3">
    <source>
        <dbReference type="Proteomes" id="UP001296104"/>
    </source>
</evidence>
<evidence type="ECO:0000313" key="2">
    <source>
        <dbReference type="EMBL" id="CAK3972712.1"/>
    </source>
</evidence>
<sequence length="175" mass="19631">MATDDNRGKLAALVSCVAAGAVCILSPVRGTYRPLKRKEYHQKKHALKRSFAKDKDKKHWKRSDALALDKRAFELPTPTPDDAERPAIKQQKTETLHKPANGHDSQPVITLTAPDTRNHSEFDFISHSYSPARNRTTDESGIARQGLVVPPKWSKKKHGFFHDRNAMMPSPGEEA</sequence>
<proteinExistence type="predicted"/>
<name>A0AAI9E861_9PEZI</name>
<feature type="region of interest" description="Disordered" evidence="1">
    <location>
        <begin position="71"/>
        <end position="108"/>
    </location>
</feature>
<feature type="compositionally biased region" description="Basic and acidic residues" evidence="1">
    <location>
        <begin position="82"/>
        <end position="97"/>
    </location>
</feature>
<protein>
    <submittedName>
        <fullName evidence="2">Uncharacterized protein</fullName>
    </submittedName>
</protein>
<comment type="caution">
    <text evidence="2">The sequence shown here is derived from an EMBL/GenBank/DDBJ whole genome shotgun (WGS) entry which is preliminary data.</text>
</comment>
<organism evidence="2 3">
    <name type="scientific">Lecanosticta acicola</name>
    <dbReference type="NCBI Taxonomy" id="111012"/>
    <lineage>
        <taxon>Eukaryota</taxon>
        <taxon>Fungi</taxon>
        <taxon>Dikarya</taxon>
        <taxon>Ascomycota</taxon>
        <taxon>Pezizomycotina</taxon>
        <taxon>Dothideomycetes</taxon>
        <taxon>Dothideomycetidae</taxon>
        <taxon>Mycosphaerellales</taxon>
        <taxon>Mycosphaerellaceae</taxon>
        <taxon>Lecanosticta</taxon>
    </lineage>
</organism>
<dbReference type="EMBL" id="CAVMBE010000018">
    <property type="protein sequence ID" value="CAK3972712.1"/>
    <property type="molecule type" value="Genomic_DNA"/>
</dbReference>
<dbReference type="Proteomes" id="UP001296104">
    <property type="component" value="Unassembled WGS sequence"/>
</dbReference>
<feature type="region of interest" description="Disordered" evidence="1">
    <location>
        <begin position="154"/>
        <end position="175"/>
    </location>
</feature>
<accession>A0AAI9E861</accession>
<gene>
    <name evidence="2" type="ORF">LECACI_7A003619</name>
</gene>
<dbReference type="AlphaFoldDB" id="A0AAI9E861"/>
<keyword evidence="3" id="KW-1185">Reference proteome</keyword>
<reference evidence="2" key="1">
    <citation type="submission" date="2023-11" db="EMBL/GenBank/DDBJ databases">
        <authorList>
            <person name="Alioto T."/>
            <person name="Alioto T."/>
            <person name="Gomez Garrido J."/>
        </authorList>
    </citation>
    <scope>NUCLEOTIDE SEQUENCE</scope>
</reference>
<evidence type="ECO:0000256" key="1">
    <source>
        <dbReference type="SAM" id="MobiDB-lite"/>
    </source>
</evidence>